<dbReference type="GeneID" id="41660927"/>
<reference evidence="2" key="1">
    <citation type="journal article" date="2019" name="PLoS ONE">
        <title>Extensive chloroplast genome rearrangement amongst three closely related Halamphora spp. (Bacillariophyceae), and evidence for rapid evolution as compared to land plants.</title>
        <authorList>
            <person name="Hamsher S.E."/>
            <person name="Keepers K.G."/>
            <person name="Pogoda C.S."/>
            <person name="Stepanek J.G."/>
            <person name="Kane N.C."/>
            <person name="Kociolek J.P."/>
        </authorList>
    </citation>
    <scope>NUCLEOTIDE SEQUENCE</scope>
</reference>
<geneLocation type="chloroplast" evidence="2"/>
<gene>
    <name evidence="2" type="primary">ORF21</name>
</gene>
<evidence type="ECO:0000313" key="2">
    <source>
        <dbReference type="EMBL" id="QDR25070.1"/>
    </source>
</evidence>
<keyword evidence="2" id="KW-0934">Plastid</keyword>
<feature type="domain" description="Colicin D immunity protein" evidence="1">
    <location>
        <begin position="54"/>
        <end position="139"/>
    </location>
</feature>
<dbReference type="EMBL" id="MK045451">
    <property type="protein sequence ID" value="QDR25070.1"/>
    <property type="molecule type" value="Genomic_DNA"/>
</dbReference>
<dbReference type="GO" id="GO:0030153">
    <property type="term" value="P:bacteriocin immunity"/>
    <property type="evidence" value="ECO:0007669"/>
    <property type="project" value="InterPro"/>
</dbReference>
<proteinExistence type="predicted"/>
<sequence>MDYHTKRYFYLLEKEEIFKKQGVSFYKVNREDYMELLNYKIRLENQKYWENRQKYLSIISEFLNGITTAEDFSDEFLDLWKKDRDRDGSKINFEPDTISEEFSSLIGKIFICCEIFEPESKEKDEYDEKWLKNSIKEIFDEIQKYFDE</sequence>
<evidence type="ECO:0000259" key="1">
    <source>
        <dbReference type="Pfam" id="PF09204"/>
    </source>
</evidence>
<accession>A0A516ZBK1</accession>
<protein>
    <recommendedName>
        <fullName evidence="1">Colicin D immunity protein domain-containing protein</fullName>
    </recommendedName>
</protein>
<name>A0A516ZBK1_9STRA</name>
<keyword evidence="2" id="KW-0150">Chloroplast</keyword>
<dbReference type="RefSeq" id="YP_009686314.1">
    <property type="nucleotide sequence ID" value="NC_044464.1"/>
</dbReference>
<dbReference type="InterPro" id="IPR015287">
    <property type="entry name" value="Colicin_D_immunity_dom"/>
</dbReference>
<dbReference type="Pfam" id="PF09204">
    <property type="entry name" value="Colicin_immun"/>
    <property type="match status" value="1"/>
</dbReference>
<dbReference type="InterPro" id="IPR036471">
    <property type="entry name" value="Colicin_D_sf"/>
</dbReference>
<dbReference type="GO" id="GO:0015643">
    <property type="term" value="F:toxic substance binding"/>
    <property type="evidence" value="ECO:0007669"/>
    <property type="project" value="InterPro"/>
</dbReference>
<dbReference type="AlphaFoldDB" id="A0A516ZBK1"/>
<dbReference type="Gene3D" id="1.20.120.650">
    <property type="entry name" value="Colicin D"/>
    <property type="match status" value="1"/>
</dbReference>
<organism evidence="2">
    <name type="scientific">Halamphora calidilacuna</name>
    <dbReference type="NCBI Taxonomy" id="2133758"/>
    <lineage>
        <taxon>Eukaryota</taxon>
        <taxon>Sar</taxon>
        <taxon>Stramenopiles</taxon>
        <taxon>Ochrophyta</taxon>
        <taxon>Bacillariophyta</taxon>
        <taxon>Bacillariophyceae</taxon>
        <taxon>Bacillariophycidae</taxon>
        <taxon>Naviculales</taxon>
        <taxon>Amphipleuraceae</taxon>
        <taxon>Halamphora</taxon>
    </lineage>
</organism>